<comment type="subcellular location">
    <subcellularLocation>
        <location evidence="5 6">Cytoplasm</location>
    </subcellularLocation>
</comment>
<comment type="caution">
    <text evidence="9">The sequence shown here is derived from an EMBL/GenBank/DDBJ whole genome shotgun (WGS) entry which is preliminary data.</text>
</comment>
<dbReference type="Proteomes" id="UP001243717">
    <property type="component" value="Unassembled WGS sequence"/>
</dbReference>
<dbReference type="InterPro" id="IPR003753">
    <property type="entry name" value="Exonuc_VII_L"/>
</dbReference>
<dbReference type="PANTHER" id="PTHR30008">
    <property type="entry name" value="EXODEOXYRIBONUCLEASE 7 LARGE SUBUNIT"/>
    <property type="match status" value="1"/>
</dbReference>
<evidence type="ECO:0000256" key="5">
    <source>
        <dbReference type="HAMAP-Rule" id="MF_00378"/>
    </source>
</evidence>
<comment type="function">
    <text evidence="5">Bidirectionally degrades single-stranded DNA into large acid-insoluble oligonucleotides, which are then degraded further into small acid-soluble oligonucleotides.</text>
</comment>
<reference evidence="9 10" key="1">
    <citation type="submission" date="2023-04" db="EMBL/GenBank/DDBJ databases">
        <title>A novel bacteria isolated from coastal sediment.</title>
        <authorList>
            <person name="Liu X.-J."/>
            <person name="Du Z.-J."/>
        </authorList>
    </citation>
    <scope>NUCLEOTIDE SEQUENCE [LARGE SCALE GENOMIC DNA]</scope>
    <source>
        <strain evidence="9 10">SDUM461004</strain>
    </source>
</reference>
<keyword evidence="2 5" id="KW-0540">Nuclease</keyword>
<evidence type="ECO:0000259" key="7">
    <source>
        <dbReference type="Pfam" id="PF02601"/>
    </source>
</evidence>
<evidence type="ECO:0000256" key="4">
    <source>
        <dbReference type="ARBA" id="ARBA00022839"/>
    </source>
</evidence>
<dbReference type="EC" id="3.1.11.6" evidence="5"/>
<dbReference type="HAMAP" id="MF_00378">
    <property type="entry name" value="Exonuc_7_L"/>
    <property type="match status" value="1"/>
</dbReference>
<dbReference type="CDD" id="cd04489">
    <property type="entry name" value="ExoVII_LU_OBF"/>
    <property type="match status" value="1"/>
</dbReference>
<comment type="catalytic activity">
    <reaction evidence="5 6">
        <text>Exonucleolytic cleavage in either 5'- to 3'- or 3'- to 5'-direction to yield nucleoside 5'-phosphates.</text>
        <dbReference type="EC" id="3.1.11.6"/>
    </reaction>
</comment>
<dbReference type="NCBIfam" id="TIGR00237">
    <property type="entry name" value="xseA"/>
    <property type="match status" value="1"/>
</dbReference>
<accession>A0ABU1AIJ0</accession>
<evidence type="ECO:0000256" key="2">
    <source>
        <dbReference type="ARBA" id="ARBA00022722"/>
    </source>
</evidence>
<dbReference type="RefSeq" id="WP_308985077.1">
    <property type="nucleotide sequence ID" value="NZ_JARXIC010000012.1"/>
</dbReference>
<comment type="similarity">
    <text evidence="5 6">Belongs to the XseA family.</text>
</comment>
<keyword evidence="1 5" id="KW-0963">Cytoplasm</keyword>
<keyword evidence="10" id="KW-1185">Reference proteome</keyword>
<keyword evidence="3 5" id="KW-0378">Hydrolase</keyword>
<dbReference type="PANTHER" id="PTHR30008:SF0">
    <property type="entry name" value="EXODEOXYRIBONUCLEASE 7 LARGE SUBUNIT"/>
    <property type="match status" value="1"/>
</dbReference>
<proteinExistence type="inferred from homology"/>
<sequence>MLNNRLTPSPEQILKVTALTRLIKGQLEENFARVWVKGEISNLRKQNSGHLYFSLKDSGSQLPCALFARDAARQSFDLKDGMEVLLHGDISVFEPHGRYQLIAKVAIQSGEGRLQLEFERLKRKLAAEGLFAAERKQPLPTLPKKIAVITSPTGAAVRDFLRILRRRHYLGEVVIFPAKVQGQGAAEEVASMLQYAGASNGFDLVVLTRGGGSIEDLWAFNEEILARAVANCPLPVISAIGHEIDTVLTDYAADKRAETPSGAAELISSLYLEAQARYEDAQQDLNAYIADALTHTHTQLRDLDARMRIIAPERSVQHLGMRLDDLENRLSQNLSRRIANEQQSLARCAQRITEQHPKTRLGIAAQHLSDYSRRLERATKFSLVQNKDRINALQHRLNNGSLQATMRRGFAVLQNTEGTLIDSAALARQESRLKASFHDGELHLKTEK</sequence>
<dbReference type="EMBL" id="JARXIC010000012">
    <property type="protein sequence ID" value="MDQ8194610.1"/>
    <property type="molecule type" value="Genomic_DNA"/>
</dbReference>
<keyword evidence="4 5" id="KW-0269">Exonuclease</keyword>
<comment type="subunit">
    <text evidence="5">Heterooligomer composed of large and small subunits.</text>
</comment>
<dbReference type="InterPro" id="IPR020579">
    <property type="entry name" value="Exonuc_VII_lsu_C"/>
</dbReference>
<evidence type="ECO:0000256" key="1">
    <source>
        <dbReference type="ARBA" id="ARBA00022490"/>
    </source>
</evidence>
<dbReference type="GO" id="GO:0008855">
    <property type="term" value="F:exodeoxyribonuclease VII activity"/>
    <property type="evidence" value="ECO:0007669"/>
    <property type="project" value="UniProtKB-EC"/>
</dbReference>
<dbReference type="Pfam" id="PF02601">
    <property type="entry name" value="Exonuc_VII_L"/>
    <property type="match status" value="1"/>
</dbReference>
<evidence type="ECO:0000256" key="3">
    <source>
        <dbReference type="ARBA" id="ARBA00022801"/>
    </source>
</evidence>
<organism evidence="9 10">
    <name type="scientific">Thalassobacterium sedimentorum</name>
    <dbReference type="NCBI Taxonomy" id="3041258"/>
    <lineage>
        <taxon>Bacteria</taxon>
        <taxon>Pseudomonadati</taxon>
        <taxon>Verrucomicrobiota</taxon>
        <taxon>Opitutia</taxon>
        <taxon>Puniceicoccales</taxon>
        <taxon>Coraliomargaritaceae</taxon>
        <taxon>Thalassobacterium</taxon>
    </lineage>
</organism>
<feature type="domain" description="OB-fold nucleic acid binding" evidence="8">
    <location>
        <begin position="14"/>
        <end position="104"/>
    </location>
</feature>
<protein>
    <recommendedName>
        <fullName evidence="5">Exodeoxyribonuclease 7 large subunit</fullName>
        <ecNumber evidence="5">3.1.11.6</ecNumber>
    </recommendedName>
    <alternativeName>
        <fullName evidence="5">Exodeoxyribonuclease VII large subunit</fullName>
        <shortName evidence="5">Exonuclease VII large subunit</shortName>
    </alternativeName>
</protein>
<dbReference type="Pfam" id="PF13742">
    <property type="entry name" value="tRNA_anti_2"/>
    <property type="match status" value="1"/>
</dbReference>
<dbReference type="InterPro" id="IPR025824">
    <property type="entry name" value="OB-fold_nuc-bd_dom"/>
</dbReference>
<evidence type="ECO:0000259" key="8">
    <source>
        <dbReference type="Pfam" id="PF13742"/>
    </source>
</evidence>
<name>A0ABU1AIJ0_9BACT</name>
<evidence type="ECO:0000256" key="6">
    <source>
        <dbReference type="RuleBase" id="RU004355"/>
    </source>
</evidence>
<gene>
    <name evidence="5 9" type="primary">xseA</name>
    <name evidence="9" type="ORF">QEH59_09245</name>
</gene>
<evidence type="ECO:0000313" key="9">
    <source>
        <dbReference type="EMBL" id="MDQ8194610.1"/>
    </source>
</evidence>
<evidence type="ECO:0000313" key="10">
    <source>
        <dbReference type="Proteomes" id="UP001243717"/>
    </source>
</evidence>
<feature type="domain" description="Exonuclease VII large subunit C-terminal" evidence="7">
    <location>
        <begin position="130"/>
        <end position="444"/>
    </location>
</feature>